<dbReference type="EMBL" id="JAUTXU010000396">
    <property type="protein sequence ID" value="KAK3681544.1"/>
    <property type="molecule type" value="Genomic_DNA"/>
</dbReference>
<organism evidence="1 2">
    <name type="scientific">Vermiconidia calcicola</name>
    <dbReference type="NCBI Taxonomy" id="1690605"/>
    <lineage>
        <taxon>Eukaryota</taxon>
        <taxon>Fungi</taxon>
        <taxon>Dikarya</taxon>
        <taxon>Ascomycota</taxon>
        <taxon>Pezizomycotina</taxon>
        <taxon>Dothideomycetes</taxon>
        <taxon>Dothideomycetidae</taxon>
        <taxon>Mycosphaerellales</taxon>
        <taxon>Extremaceae</taxon>
        <taxon>Vermiconidia</taxon>
    </lineage>
</organism>
<dbReference type="Proteomes" id="UP001281147">
    <property type="component" value="Unassembled WGS sequence"/>
</dbReference>
<reference evidence="1" key="1">
    <citation type="submission" date="2023-07" db="EMBL/GenBank/DDBJ databases">
        <title>Black Yeasts Isolated from many extreme environments.</title>
        <authorList>
            <person name="Coleine C."/>
            <person name="Stajich J.E."/>
            <person name="Selbmann L."/>
        </authorList>
    </citation>
    <scope>NUCLEOTIDE SEQUENCE</scope>
    <source>
        <strain evidence="1">CCFEE 5714</strain>
    </source>
</reference>
<gene>
    <name evidence="1" type="ORF">LTR37_020852</name>
</gene>
<evidence type="ECO:0000313" key="2">
    <source>
        <dbReference type="Proteomes" id="UP001281147"/>
    </source>
</evidence>
<evidence type="ECO:0000313" key="1">
    <source>
        <dbReference type="EMBL" id="KAK3681544.1"/>
    </source>
</evidence>
<name>A0ACC3MD59_9PEZI</name>
<proteinExistence type="predicted"/>
<accession>A0ACC3MD59</accession>
<comment type="caution">
    <text evidence="1">The sequence shown here is derived from an EMBL/GenBank/DDBJ whole genome shotgun (WGS) entry which is preliminary data.</text>
</comment>
<protein>
    <submittedName>
        <fullName evidence="1">Uncharacterized protein</fullName>
    </submittedName>
</protein>
<sequence>MFDIKTPSGQMPTIFSVRDEALHKSFKRPVAGAYSLSSLKELEPMNDACSKIFTQKMDGFVGKDIDLGVWVHWYAWDTISSITFSNRLGFMEQEKDINNIIAAIEGRLFYNSIVGQVPSLHRFLFGNRFVAWLADFIPSVAILNSSKYIVAFTAKQLERYQSKEVNTSDLQDMLARFKRFKDGELVMSDSELLSHASGNIFAGSDTTAASMRSIFYNLCRNGNAHRKLLDEIDEADKKGELSDPVTFAEAQNLKYLQAVIKEALRMHPAVGLLLERVVPAGGAELGGVWLSEGTIVGMNPWVAARDKATYGEDAYQFRPERWLEAGEERLKVMERNFMAFGAGTRTCLGRNVSLMEMSKLVPQVLRRFEFELTEPEKELRMYDYWFVQQKGLVCTVKRRHE</sequence>
<keyword evidence="2" id="KW-1185">Reference proteome</keyword>